<dbReference type="EMBL" id="DF238840">
    <property type="protein sequence ID" value="GAF26336.1"/>
    <property type="molecule type" value="Genomic_DNA"/>
</dbReference>
<dbReference type="GO" id="GO:0016787">
    <property type="term" value="F:hydrolase activity"/>
    <property type="evidence" value="ECO:0007669"/>
    <property type="project" value="UniProtKB-KW"/>
</dbReference>
<proteinExistence type="predicted"/>
<name>A0A0S6UG23_NEOTH</name>
<dbReference type="Proteomes" id="UP000063718">
    <property type="component" value="Unassembled WGS sequence"/>
</dbReference>
<accession>A0A0S6UG23</accession>
<organism evidence="1">
    <name type="scientific">Moorella thermoacetica Y72</name>
    <dbReference type="NCBI Taxonomy" id="1325331"/>
    <lineage>
        <taxon>Bacteria</taxon>
        <taxon>Bacillati</taxon>
        <taxon>Bacillota</taxon>
        <taxon>Clostridia</taxon>
        <taxon>Neomoorellales</taxon>
        <taxon>Neomoorellaceae</taxon>
        <taxon>Neomoorella</taxon>
    </lineage>
</organism>
<protein>
    <submittedName>
        <fullName evidence="1">NTP pyrophosphohydrolases including oxidative damage repair enzymes</fullName>
    </submittedName>
</protein>
<reference evidence="1" key="1">
    <citation type="journal article" date="2014" name="Gene">
        <title>Genome-guided analysis of transformation efficiency and carbon dioxide assimilation by Moorella thermoacetica Y72.</title>
        <authorList>
            <person name="Tsukahara K."/>
            <person name="Kita A."/>
            <person name="Nakashimada Y."/>
            <person name="Hoshino T."/>
            <person name="Murakami K."/>
        </authorList>
    </citation>
    <scope>NUCLEOTIDE SEQUENCE [LARGE SCALE GENOMIC DNA]</scope>
    <source>
        <strain evidence="1">Y72</strain>
    </source>
</reference>
<gene>
    <name evidence="1" type="ORF">MTY_1675</name>
</gene>
<evidence type="ECO:0000313" key="1">
    <source>
        <dbReference type="EMBL" id="GAF26336.1"/>
    </source>
</evidence>
<keyword evidence="1" id="KW-0378">Hydrolase</keyword>
<sequence>MTINRTYYRQGIHLVFDNLAGRCQYRFIRGGANNIGHPGHNYRNRHLLEITAADGCFQQVLAGDDPLQVTFVVNHHQGTYVLQEHGDNGLINRSPGPDDPGQAFDIAYSDLFDFFGYQGLGGLAAQKVAHPGAGFQDTSHGQDGQIGTQGGPGKIELCGNLLAGDGPGTLDNSYYLFLPRGKLHPSPLPFVPLYTL</sequence>
<dbReference type="AlphaFoldDB" id="A0A0S6UG23"/>